<dbReference type="InterPro" id="IPR012893">
    <property type="entry name" value="HipA-like_C"/>
</dbReference>
<dbReference type="PANTHER" id="PTHR37419">
    <property type="entry name" value="SERINE/THREONINE-PROTEIN KINASE TOXIN HIPA"/>
    <property type="match status" value="1"/>
</dbReference>
<feature type="region of interest" description="Disordered" evidence="3">
    <location>
        <begin position="421"/>
        <end position="442"/>
    </location>
</feature>
<protein>
    <submittedName>
        <fullName evidence="6">Unannotated protein</fullName>
    </submittedName>
</protein>
<keyword evidence="1" id="KW-0808">Transferase</keyword>
<evidence type="ECO:0000256" key="3">
    <source>
        <dbReference type="SAM" id="MobiDB-lite"/>
    </source>
</evidence>
<dbReference type="InterPro" id="IPR052028">
    <property type="entry name" value="HipA_Ser/Thr_kinase"/>
</dbReference>
<evidence type="ECO:0000256" key="2">
    <source>
        <dbReference type="ARBA" id="ARBA00022777"/>
    </source>
</evidence>
<keyword evidence="2" id="KW-0418">Kinase</keyword>
<reference evidence="6" key="1">
    <citation type="submission" date="2020-05" db="EMBL/GenBank/DDBJ databases">
        <authorList>
            <person name="Chiriac C."/>
            <person name="Salcher M."/>
            <person name="Ghai R."/>
            <person name="Kavagutti S V."/>
        </authorList>
    </citation>
    <scope>NUCLEOTIDE SEQUENCE</scope>
</reference>
<feature type="region of interest" description="Disordered" evidence="3">
    <location>
        <begin position="134"/>
        <end position="153"/>
    </location>
</feature>
<dbReference type="AlphaFoldDB" id="A0A6J7KZP5"/>
<evidence type="ECO:0000313" key="6">
    <source>
        <dbReference type="EMBL" id="CAB4961948.1"/>
    </source>
</evidence>
<sequence>MPEPLIMRLHDTVVGELRPGANRSRISMRVEPSYDPNGVTLTESFTALPGQQVPVEELSNLLGGYLPEGNHRTVMASRRGVDPGDLLALLREFGGSVAGAVTVLPASVSPTDASAGWVEKLSERALADRLRQALSDTDQAVPDDSRSTLPGYQPKVLARRAGRGWGQPHGTAHSTHILKPQVPHRASRLIDEHYGHLLAQSAGLADYASSLHVANDVVFLAIERYDRRTKPDGTVTLIHQEDAAQALGLNWRTADSKFEDPHRAGNPARPSTGRIARMLSDIPRSSTVLEQWVRRLVFSIMLGDNDAHAKNIALLHTENTTVLAPAYDTVPNLHQRDMIDEGFRLALSIDGTFDHREISAERIVAEVRSWKVITPDRAATLVESAVNLCADAVSRTPVPTGLSEGVIDKLAHTADRLTRGEAIGTSRWQSPAQQGRRPRRTR</sequence>
<name>A0A6J7KZP5_9ZZZZ</name>
<organism evidence="6">
    <name type="scientific">freshwater metagenome</name>
    <dbReference type="NCBI Taxonomy" id="449393"/>
    <lineage>
        <taxon>unclassified sequences</taxon>
        <taxon>metagenomes</taxon>
        <taxon>ecological metagenomes</taxon>
    </lineage>
</organism>
<dbReference type="PANTHER" id="PTHR37419:SF1">
    <property type="entry name" value="SERINE_THREONINE-PROTEIN KINASE TOXIN HIPA"/>
    <property type="match status" value="1"/>
</dbReference>
<dbReference type="GO" id="GO:0005829">
    <property type="term" value="C:cytosol"/>
    <property type="evidence" value="ECO:0007669"/>
    <property type="project" value="TreeGrafter"/>
</dbReference>
<dbReference type="GO" id="GO:0004674">
    <property type="term" value="F:protein serine/threonine kinase activity"/>
    <property type="evidence" value="ECO:0007669"/>
    <property type="project" value="TreeGrafter"/>
</dbReference>
<evidence type="ECO:0000256" key="1">
    <source>
        <dbReference type="ARBA" id="ARBA00022679"/>
    </source>
</evidence>
<dbReference type="Pfam" id="PF07804">
    <property type="entry name" value="HipA_C"/>
    <property type="match status" value="1"/>
</dbReference>
<proteinExistence type="predicted"/>
<dbReference type="InterPro" id="IPR017508">
    <property type="entry name" value="HipA_N1"/>
</dbReference>
<accession>A0A6J7KZP5</accession>
<feature type="domain" description="HipA N-terminal subdomain 1" evidence="5">
    <location>
        <begin position="6"/>
        <end position="103"/>
    </location>
</feature>
<feature type="domain" description="HipA-like C-terminal" evidence="4">
    <location>
        <begin position="148"/>
        <end position="385"/>
    </location>
</feature>
<dbReference type="EMBL" id="CAFBNF010000310">
    <property type="protein sequence ID" value="CAB4961948.1"/>
    <property type="molecule type" value="Genomic_DNA"/>
</dbReference>
<evidence type="ECO:0000259" key="4">
    <source>
        <dbReference type="Pfam" id="PF07804"/>
    </source>
</evidence>
<dbReference type="Pfam" id="PF13657">
    <property type="entry name" value="Couple_hipA"/>
    <property type="match status" value="1"/>
</dbReference>
<evidence type="ECO:0000259" key="5">
    <source>
        <dbReference type="Pfam" id="PF13657"/>
    </source>
</evidence>
<gene>
    <name evidence="6" type="ORF">UFOPK3773_02050</name>
</gene>